<dbReference type="EMBL" id="KK101258">
    <property type="protein sequence ID" value="KIZ01542.1"/>
    <property type="molecule type" value="Genomic_DNA"/>
</dbReference>
<sequence>MAELKAASEGPMKGVLGFTTDDVVSSDFIHDAHSSIIDAKAGIQLNDSFVKLVSWYDNEWGYSCRVVDLIEYMAKAEVKAK</sequence>
<reference evidence="4 5" key="1">
    <citation type="journal article" date="2013" name="BMC Genomics">
        <title>Reconstruction of the lipid metabolism for the microalga Monoraphidium neglectum from its genome sequence reveals characteristics suitable for biofuel production.</title>
        <authorList>
            <person name="Bogen C."/>
            <person name="Al-Dilaimi A."/>
            <person name="Albersmeier A."/>
            <person name="Wichmann J."/>
            <person name="Grundmann M."/>
            <person name="Rupp O."/>
            <person name="Lauersen K.J."/>
            <person name="Blifernez-Klassen O."/>
            <person name="Kalinowski J."/>
            <person name="Goesmann A."/>
            <person name="Mussgnug J.H."/>
            <person name="Kruse O."/>
        </authorList>
    </citation>
    <scope>NUCLEOTIDE SEQUENCE [LARGE SCALE GENOMIC DNA]</scope>
    <source>
        <strain evidence="4 5">SAG 48.87</strain>
    </source>
</reference>
<dbReference type="AlphaFoldDB" id="A0A0D2MLW4"/>
<dbReference type="OrthoDB" id="1152826at2759"/>
<protein>
    <submittedName>
        <fullName evidence="4">Glyceraldehyde 3-phosphatedehydrogenase</fullName>
        <ecNumber evidence="4">1.2.1.12</ecNumber>
    </submittedName>
</protein>
<name>A0A0D2MLW4_9CHLO</name>
<evidence type="ECO:0000313" key="4">
    <source>
        <dbReference type="EMBL" id="KIZ01542.1"/>
    </source>
</evidence>
<gene>
    <name evidence="4" type="ORF">MNEG_6421</name>
</gene>
<keyword evidence="2 4" id="KW-0560">Oxidoreductase</keyword>
<dbReference type="PANTHER" id="PTHR10836">
    <property type="entry name" value="GLYCERALDEHYDE 3-PHOSPHATE DEHYDROGENASE"/>
    <property type="match status" value="1"/>
</dbReference>
<dbReference type="InterPro" id="IPR020831">
    <property type="entry name" value="GlycerAld/Erythrose_P_DH"/>
</dbReference>
<dbReference type="PANTHER" id="PTHR10836:SF76">
    <property type="entry name" value="GLYCERALDEHYDE-3-PHOSPHATE DEHYDROGENASE-RELATED"/>
    <property type="match status" value="1"/>
</dbReference>
<evidence type="ECO:0000256" key="2">
    <source>
        <dbReference type="ARBA" id="ARBA00023002"/>
    </source>
</evidence>
<dbReference type="RefSeq" id="XP_013900561.1">
    <property type="nucleotide sequence ID" value="XM_014045107.1"/>
</dbReference>
<evidence type="ECO:0000259" key="3">
    <source>
        <dbReference type="Pfam" id="PF02800"/>
    </source>
</evidence>
<comment type="similarity">
    <text evidence="1">Belongs to the glyceraldehyde-3-phosphate dehydrogenase family.</text>
</comment>
<evidence type="ECO:0000313" key="5">
    <source>
        <dbReference type="Proteomes" id="UP000054498"/>
    </source>
</evidence>
<dbReference type="GO" id="GO:0006096">
    <property type="term" value="P:glycolytic process"/>
    <property type="evidence" value="ECO:0007669"/>
    <property type="project" value="TreeGrafter"/>
</dbReference>
<dbReference type="Gene3D" id="3.30.360.10">
    <property type="entry name" value="Dihydrodipicolinate Reductase, domain 2"/>
    <property type="match status" value="1"/>
</dbReference>
<dbReference type="GO" id="GO:0004365">
    <property type="term" value="F:glyceraldehyde-3-phosphate dehydrogenase (NAD+) (phosphorylating) activity"/>
    <property type="evidence" value="ECO:0007669"/>
    <property type="project" value="UniProtKB-EC"/>
</dbReference>
<dbReference type="Gene3D" id="3.40.50.720">
    <property type="entry name" value="NAD(P)-binding Rossmann-like Domain"/>
    <property type="match status" value="1"/>
</dbReference>
<dbReference type="SUPFAM" id="SSF55347">
    <property type="entry name" value="Glyceraldehyde-3-phosphate dehydrogenase-like, C-terminal domain"/>
    <property type="match status" value="1"/>
</dbReference>
<dbReference type="EC" id="1.2.1.12" evidence="4"/>
<dbReference type="KEGG" id="mng:MNEG_6421"/>
<dbReference type="GO" id="GO:0005829">
    <property type="term" value="C:cytosol"/>
    <property type="evidence" value="ECO:0007669"/>
    <property type="project" value="TreeGrafter"/>
</dbReference>
<accession>A0A0D2MLW4</accession>
<dbReference type="STRING" id="145388.A0A0D2MLW4"/>
<evidence type="ECO:0000256" key="1">
    <source>
        <dbReference type="ARBA" id="ARBA00007406"/>
    </source>
</evidence>
<feature type="domain" description="Glyceraldehyde 3-phosphate dehydrogenase catalytic" evidence="3">
    <location>
        <begin position="2"/>
        <end position="56"/>
    </location>
</feature>
<dbReference type="InterPro" id="IPR020829">
    <property type="entry name" value="GlycerAld_3-P_DH_cat"/>
</dbReference>
<proteinExistence type="inferred from homology"/>
<dbReference type="GeneID" id="25739297"/>
<keyword evidence="5" id="KW-1185">Reference proteome</keyword>
<dbReference type="Proteomes" id="UP000054498">
    <property type="component" value="Unassembled WGS sequence"/>
</dbReference>
<dbReference type="Pfam" id="PF02800">
    <property type="entry name" value="Gp_dh_C"/>
    <property type="match status" value="1"/>
</dbReference>
<organism evidence="4 5">
    <name type="scientific">Monoraphidium neglectum</name>
    <dbReference type="NCBI Taxonomy" id="145388"/>
    <lineage>
        <taxon>Eukaryota</taxon>
        <taxon>Viridiplantae</taxon>
        <taxon>Chlorophyta</taxon>
        <taxon>core chlorophytes</taxon>
        <taxon>Chlorophyceae</taxon>
        <taxon>CS clade</taxon>
        <taxon>Sphaeropleales</taxon>
        <taxon>Selenastraceae</taxon>
        <taxon>Monoraphidium</taxon>
    </lineage>
</organism>